<dbReference type="InterPro" id="IPR000515">
    <property type="entry name" value="MetI-like"/>
</dbReference>
<comment type="similarity">
    <text evidence="6">Belongs to the binding-protein-dependent transport system permease family.</text>
</comment>
<comment type="caution">
    <text evidence="8">The sequence shown here is derived from an EMBL/GenBank/DDBJ whole genome shotgun (WGS) entry which is preliminary data.</text>
</comment>
<keyword evidence="5 6" id="KW-0472">Membrane</keyword>
<evidence type="ECO:0000256" key="5">
    <source>
        <dbReference type="ARBA" id="ARBA00023136"/>
    </source>
</evidence>
<keyword evidence="3 6" id="KW-0812">Transmembrane</keyword>
<feature type="transmembrane region" description="Helical" evidence="6">
    <location>
        <begin position="31"/>
        <end position="53"/>
    </location>
</feature>
<dbReference type="Gene3D" id="1.20.58.370">
    <property type="entry name" value="MalF N-terminal region-like"/>
    <property type="match status" value="1"/>
</dbReference>
<dbReference type="PANTHER" id="PTHR43759:SF1">
    <property type="entry name" value="GLUCOSE IMPORT SYSTEM PERMEASE PROTEIN GLCT"/>
    <property type="match status" value="1"/>
</dbReference>
<evidence type="ECO:0000313" key="9">
    <source>
        <dbReference type="Proteomes" id="UP000838821"/>
    </source>
</evidence>
<keyword evidence="4 6" id="KW-1133">Transmembrane helix</keyword>
<accession>A0ABM9CX15</accession>
<evidence type="ECO:0000256" key="6">
    <source>
        <dbReference type="RuleBase" id="RU363032"/>
    </source>
</evidence>
<evidence type="ECO:0000313" key="8">
    <source>
        <dbReference type="EMBL" id="CAH1228199.1"/>
    </source>
</evidence>
<evidence type="ECO:0000256" key="3">
    <source>
        <dbReference type="ARBA" id="ARBA00022692"/>
    </source>
</evidence>
<feature type="domain" description="ABC transmembrane type-1" evidence="7">
    <location>
        <begin position="89"/>
        <end position="299"/>
    </location>
</feature>
<evidence type="ECO:0000259" key="7">
    <source>
        <dbReference type="PROSITE" id="PS50928"/>
    </source>
</evidence>
<dbReference type="CDD" id="cd06261">
    <property type="entry name" value="TM_PBP2"/>
    <property type="match status" value="1"/>
</dbReference>
<comment type="subcellular location">
    <subcellularLocation>
        <location evidence="6">Cell membrane</location>
        <topology evidence="6">Multi-pass membrane protein</topology>
    </subcellularLocation>
    <subcellularLocation>
        <location evidence="1">Membrane</location>
        <topology evidence="1">Multi-pass membrane protein</topology>
    </subcellularLocation>
</comment>
<dbReference type="PROSITE" id="PS50928">
    <property type="entry name" value="ABC_TM1"/>
    <property type="match status" value="1"/>
</dbReference>
<organism evidence="8 9">
    <name type="scientific">Paenibacillus allorhizoplanae</name>
    <dbReference type="NCBI Taxonomy" id="2905648"/>
    <lineage>
        <taxon>Bacteria</taxon>
        <taxon>Bacillati</taxon>
        <taxon>Bacillota</taxon>
        <taxon>Bacilli</taxon>
        <taxon>Bacillales</taxon>
        <taxon>Paenibacillaceae</taxon>
        <taxon>Paenibacillus</taxon>
    </lineage>
</organism>
<dbReference type="Gene3D" id="1.10.3720.10">
    <property type="entry name" value="MetI-like"/>
    <property type="match status" value="1"/>
</dbReference>
<keyword evidence="9" id="KW-1185">Reference proteome</keyword>
<feature type="transmembrane region" description="Helical" evidence="6">
    <location>
        <begin position="126"/>
        <end position="146"/>
    </location>
</feature>
<protein>
    <submittedName>
        <fullName evidence="8">Melibiose/raffinose/stachyose import permease protein MelD</fullName>
    </submittedName>
</protein>
<reference evidence="8" key="1">
    <citation type="submission" date="2022-01" db="EMBL/GenBank/DDBJ databases">
        <authorList>
            <person name="Criscuolo A."/>
        </authorList>
    </citation>
    <scope>NUCLEOTIDE SEQUENCE</scope>
    <source>
        <strain evidence="8">CIP111891</strain>
    </source>
</reference>
<dbReference type="SUPFAM" id="SSF160964">
    <property type="entry name" value="MalF N-terminal region-like"/>
    <property type="match status" value="1"/>
</dbReference>
<evidence type="ECO:0000256" key="2">
    <source>
        <dbReference type="ARBA" id="ARBA00022448"/>
    </source>
</evidence>
<dbReference type="InterPro" id="IPR035277">
    <property type="entry name" value="MalF_N"/>
</dbReference>
<feature type="transmembrane region" description="Helical" evidence="6">
    <location>
        <begin position="280"/>
        <end position="303"/>
    </location>
</feature>
<proteinExistence type="inferred from homology"/>
<gene>
    <name evidence="8" type="primary">melD_21</name>
    <name evidence="8" type="ORF">PAECIP111891_06244</name>
</gene>
<sequence>MALFIFHTENNDIRKGACSVQYSWFNRNLKWIYTLPAVIFVLLMMLFPIIYTVRISFYEWSMSATTPPLWVGLSNYIALFKDERFWHAAGSTFYFTFAALTLEVILGIAIALLLSREFRGKNIVKTIFLLPMVATPVAMGLVWMLIYEPTIGVANMLLKTFGLQPLLWLASPTQVIPSLVIVDVWEWTPMIALIIMAGLATLPTDPYEAADVDGASTWRKFVSITLPLLRPTIIVAAMLRLIDVLKTFDIIYATTQGGPNFASETLNLYGYVLGFQYFKLGMASSLLVIFFALVMGLTLFMIWMRKRMEGTTS</sequence>
<dbReference type="SUPFAM" id="SSF161098">
    <property type="entry name" value="MetI-like"/>
    <property type="match status" value="1"/>
</dbReference>
<dbReference type="InterPro" id="IPR035906">
    <property type="entry name" value="MetI-like_sf"/>
</dbReference>
<dbReference type="EMBL" id="CAKMMW010000030">
    <property type="protein sequence ID" value="CAH1228199.1"/>
    <property type="molecule type" value="Genomic_DNA"/>
</dbReference>
<dbReference type="InterPro" id="IPR052730">
    <property type="entry name" value="Sugar_ABC_transporter"/>
</dbReference>
<keyword evidence="2 6" id="KW-0813">Transport</keyword>
<name>A0ABM9CX15_9BACL</name>
<feature type="transmembrane region" description="Helical" evidence="6">
    <location>
        <begin position="92"/>
        <end position="114"/>
    </location>
</feature>
<dbReference type="Pfam" id="PF00528">
    <property type="entry name" value="BPD_transp_1"/>
    <property type="match status" value="1"/>
</dbReference>
<evidence type="ECO:0000256" key="1">
    <source>
        <dbReference type="ARBA" id="ARBA00004141"/>
    </source>
</evidence>
<dbReference type="Proteomes" id="UP000838821">
    <property type="component" value="Unassembled WGS sequence"/>
</dbReference>
<evidence type="ECO:0000256" key="4">
    <source>
        <dbReference type="ARBA" id="ARBA00022989"/>
    </source>
</evidence>
<dbReference type="PANTHER" id="PTHR43759">
    <property type="entry name" value="TREHALOSE TRANSPORT SYSTEM PERMEASE PROTEIN SUGA"/>
    <property type="match status" value="1"/>
</dbReference>